<gene>
    <name evidence="1" type="ORF">FB471_5699</name>
</gene>
<dbReference type="Pfam" id="PF19450">
    <property type="entry name" value="DUF5988"/>
    <property type="match status" value="1"/>
</dbReference>
<sequence length="69" mass="7472">MPGIKAELVGGPATLSEVDRRREVVDLGEQVKINTGAGYEHFSHNGQFDTVSGEKVAVFAWTGRTRVAE</sequence>
<accession>A0A542DS88</accession>
<dbReference type="OrthoDB" id="3402203at2"/>
<dbReference type="RefSeq" id="WP_142001329.1">
    <property type="nucleotide sequence ID" value="NZ_VFML01000001.1"/>
</dbReference>
<comment type="caution">
    <text evidence="1">The sequence shown here is derived from an EMBL/GenBank/DDBJ whole genome shotgun (WGS) entry which is preliminary data.</text>
</comment>
<evidence type="ECO:0000313" key="1">
    <source>
        <dbReference type="EMBL" id="TQJ05855.1"/>
    </source>
</evidence>
<dbReference type="AlphaFoldDB" id="A0A542DS88"/>
<evidence type="ECO:0000313" key="2">
    <source>
        <dbReference type="Proteomes" id="UP000320876"/>
    </source>
</evidence>
<keyword evidence="2" id="KW-1185">Reference proteome</keyword>
<protein>
    <submittedName>
        <fullName evidence="1">Uncharacterized protein</fullName>
    </submittedName>
</protein>
<name>A0A542DS88_AMYCI</name>
<reference evidence="1 2" key="1">
    <citation type="submission" date="2019-06" db="EMBL/GenBank/DDBJ databases">
        <title>Sequencing the genomes of 1000 actinobacteria strains.</title>
        <authorList>
            <person name="Klenk H.-P."/>
        </authorList>
    </citation>
    <scope>NUCLEOTIDE SEQUENCE [LARGE SCALE GENOMIC DNA]</scope>
    <source>
        <strain evidence="1 2">DSM 45679</strain>
    </source>
</reference>
<proteinExistence type="predicted"/>
<dbReference type="Proteomes" id="UP000320876">
    <property type="component" value="Unassembled WGS sequence"/>
</dbReference>
<dbReference type="InterPro" id="IPR046030">
    <property type="entry name" value="DUF5988"/>
</dbReference>
<dbReference type="EMBL" id="VFML01000001">
    <property type="protein sequence ID" value="TQJ05855.1"/>
    <property type="molecule type" value="Genomic_DNA"/>
</dbReference>
<organism evidence="1 2">
    <name type="scientific">Amycolatopsis cihanbeyliensis</name>
    <dbReference type="NCBI Taxonomy" id="1128664"/>
    <lineage>
        <taxon>Bacteria</taxon>
        <taxon>Bacillati</taxon>
        <taxon>Actinomycetota</taxon>
        <taxon>Actinomycetes</taxon>
        <taxon>Pseudonocardiales</taxon>
        <taxon>Pseudonocardiaceae</taxon>
        <taxon>Amycolatopsis</taxon>
    </lineage>
</organism>